<evidence type="ECO:0000313" key="2">
    <source>
        <dbReference type="Proteomes" id="UP000298663"/>
    </source>
</evidence>
<dbReference type="AlphaFoldDB" id="A0A4U5LX85"/>
<reference evidence="1 2" key="2">
    <citation type="journal article" date="2019" name="G3 (Bethesda)">
        <title>Hybrid Assembly of the Genome of the Entomopathogenic Nematode Steinernema carpocapsae Identifies the X-Chromosome.</title>
        <authorList>
            <person name="Serra L."/>
            <person name="Macchietto M."/>
            <person name="Macias-Munoz A."/>
            <person name="McGill C.J."/>
            <person name="Rodriguez I.M."/>
            <person name="Rodriguez B."/>
            <person name="Murad R."/>
            <person name="Mortazavi A."/>
        </authorList>
    </citation>
    <scope>NUCLEOTIDE SEQUENCE [LARGE SCALE GENOMIC DNA]</scope>
    <source>
        <strain evidence="1 2">ALL</strain>
    </source>
</reference>
<protein>
    <submittedName>
        <fullName evidence="1">Uncharacterized protein</fullName>
    </submittedName>
</protein>
<dbReference type="EMBL" id="AZBU02000011">
    <property type="protein sequence ID" value="TKR60836.1"/>
    <property type="molecule type" value="Genomic_DNA"/>
</dbReference>
<keyword evidence="2" id="KW-1185">Reference proteome</keyword>
<organism evidence="1 2">
    <name type="scientific">Steinernema carpocapsae</name>
    <name type="common">Entomopathogenic nematode</name>
    <dbReference type="NCBI Taxonomy" id="34508"/>
    <lineage>
        <taxon>Eukaryota</taxon>
        <taxon>Metazoa</taxon>
        <taxon>Ecdysozoa</taxon>
        <taxon>Nematoda</taxon>
        <taxon>Chromadorea</taxon>
        <taxon>Rhabditida</taxon>
        <taxon>Tylenchina</taxon>
        <taxon>Panagrolaimomorpha</taxon>
        <taxon>Strongyloidoidea</taxon>
        <taxon>Steinernematidae</taxon>
        <taxon>Steinernema</taxon>
    </lineage>
</organism>
<reference evidence="1 2" key="1">
    <citation type="journal article" date="2015" name="Genome Biol.">
        <title>Comparative genomics of Steinernema reveals deeply conserved gene regulatory networks.</title>
        <authorList>
            <person name="Dillman A.R."/>
            <person name="Macchietto M."/>
            <person name="Porter C.F."/>
            <person name="Rogers A."/>
            <person name="Williams B."/>
            <person name="Antoshechkin I."/>
            <person name="Lee M.M."/>
            <person name="Goodwin Z."/>
            <person name="Lu X."/>
            <person name="Lewis E.E."/>
            <person name="Goodrich-Blair H."/>
            <person name="Stock S.P."/>
            <person name="Adams B.J."/>
            <person name="Sternberg P.W."/>
            <person name="Mortazavi A."/>
        </authorList>
    </citation>
    <scope>NUCLEOTIDE SEQUENCE [LARGE SCALE GENOMIC DNA]</scope>
    <source>
        <strain evidence="1 2">ALL</strain>
    </source>
</reference>
<accession>A0A4U5LX85</accession>
<sequence>MSAAGKRNWNLIRVYEGENLEQTIQREDYSLRRDFHVSWAVLWRLSIICDQIRAFVISPAFLNYYKVSTSPFGAL</sequence>
<dbReference type="Proteomes" id="UP000298663">
    <property type="component" value="Unassembled WGS sequence"/>
</dbReference>
<gene>
    <name evidence="1" type="ORF">L596_028023</name>
</gene>
<evidence type="ECO:0000313" key="1">
    <source>
        <dbReference type="EMBL" id="TKR60836.1"/>
    </source>
</evidence>
<comment type="caution">
    <text evidence="1">The sequence shown here is derived from an EMBL/GenBank/DDBJ whole genome shotgun (WGS) entry which is preliminary data.</text>
</comment>
<name>A0A4U5LX85_STECR</name>
<proteinExistence type="predicted"/>